<accession>A0AAV2ERL1</accession>
<dbReference type="AlphaFoldDB" id="A0AAV2ERL1"/>
<dbReference type="EMBL" id="OZ034818">
    <property type="protein sequence ID" value="CAL1388623.1"/>
    <property type="molecule type" value="Genomic_DNA"/>
</dbReference>
<protein>
    <submittedName>
        <fullName evidence="2">Uncharacterized protein</fullName>
    </submittedName>
</protein>
<gene>
    <name evidence="2" type="ORF">LTRI10_LOCUS29546</name>
</gene>
<organism evidence="2 3">
    <name type="scientific">Linum trigynum</name>
    <dbReference type="NCBI Taxonomy" id="586398"/>
    <lineage>
        <taxon>Eukaryota</taxon>
        <taxon>Viridiplantae</taxon>
        <taxon>Streptophyta</taxon>
        <taxon>Embryophyta</taxon>
        <taxon>Tracheophyta</taxon>
        <taxon>Spermatophyta</taxon>
        <taxon>Magnoliopsida</taxon>
        <taxon>eudicotyledons</taxon>
        <taxon>Gunneridae</taxon>
        <taxon>Pentapetalae</taxon>
        <taxon>rosids</taxon>
        <taxon>fabids</taxon>
        <taxon>Malpighiales</taxon>
        <taxon>Linaceae</taxon>
        <taxon>Linum</taxon>
    </lineage>
</organism>
<evidence type="ECO:0000313" key="2">
    <source>
        <dbReference type="EMBL" id="CAL1388623.1"/>
    </source>
</evidence>
<keyword evidence="3" id="KW-1185">Reference proteome</keyword>
<sequence length="87" mass="10042">MEKPSRHLFLRKQFGRAALWTRETEQNQSRYYENSLLAGRKRKGIVPPLREQLACRDEEEPGSGRRGAWFSTARGESCGGDYKPARD</sequence>
<reference evidence="2 3" key="1">
    <citation type="submission" date="2024-04" db="EMBL/GenBank/DDBJ databases">
        <authorList>
            <person name="Fracassetti M."/>
        </authorList>
    </citation>
    <scope>NUCLEOTIDE SEQUENCE [LARGE SCALE GENOMIC DNA]</scope>
</reference>
<dbReference type="Proteomes" id="UP001497516">
    <property type="component" value="Chromosome 5"/>
</dbReference>
<feature type="region of interest" description="Disordered" evidence="1">
    <location>
        <begin position="56"/>
        <end position="87"/>
    </location>
</feature>
<proteinExistence type="predicted"/>
<evidence type="ECO:0000256" key="1">
    <source>
        <dbReference type="SAM" id="MobiDB-lite"/>
    </source>
</evidence>
<evidence type="ECO:0000313" key="3">
    <source>
        <dbReference type="Proteomes" id="UP001497516"/>
    </source>
</evidence>
<name>A0AAV2ERL1_9ROSI</name>